<accession>A0ABD1EHI0</accession>
<feature type="signal peptide" evidence="2">
    <location>
        <begin position="1"/>
        <end position="21"/>
    </location>
</feature>
<protein>
    <submittedName>
        <fullName evidence="3">Uncharacterized protein</fullName>
    </submittedName>
</protein>
<gene>
    <name evidence="3" type="ORF">ABEB36_009803</name>
</gene>
<dbReference type="Proteomes" id="UP001566132">
    <property type="component" value="Unassembled WGS sequence"/>
</dbReference>
<feature type="region of interest" description="Disordered" evidence="1">
    <location>
        <begin position="36"/>
        <end position="57"/>
    </location>
</feature>
<evidence type="ECO:0000313" key="4">
    <source>
        <dbReference type="Proteomes" id="UP001566132"/>
    </source>
</evidence>
<comment type="caution">
    <text evidence="3">The sequence shown here is derived from an EMBL/GenBank/DDBJ whole genome shotgun (WGS) entry which is preliminary data.</text>
</comment>
<proteinExistence type="predicted"/>
<evidence type="ECO:0000313" key="3">
    <source>
        <dbReference type="EMBL" id="KAL1494159.1"/>
    </source>
</evidence>
<dbReference type="EMBL" id="JBDJPC010000007">
    <property type="protein sequence ID" value="KAL1494159.1"/>
    <property type="molecule type" value="Genomic_DNA"/>
</dbReference>
<reference evidence="3 4" key="1">
    <citation type="submission" date="2024-05" db="EMBL/GenBank/DDBJ databases">
        <title>Genetic variation in Jamaican populations of the coffee berry borer (Hypothenemus hampei).</title>
        <authorList>
            <person name="Errbii M."/>
            <person name="Myrie A."/>
        </authorList>
    </citation>
    <scope>NUCLEOTIDE SEQUENCE [LARGE SCALE GENOMIC DNA]</scope>
    <source>
        <strain evidence="3">JA-Hopewell-2020-01-JO</strain>
        <tissue evidence="3">Whole body</tissue>
    </source>
</reference>
<evidence type="ECO:0000256" key="1">
    <source>
        <dbReference type="SAM" id="MobiDB-lite"/>
    </source>
</evidence>
<evidence type="ECO:0000256" key="2">
    <source>
        <dbReference type="SAM" id="SignalP"/>
    </source>
</evidence>
<keyword evidence="2" id="KW-0732">Signal</keyword>
<name>A0ABD1EHI0_HYPHA</name>
<keyword evidence="4" id="KW-1185">Reference proteome</keyword>
<organism evidence="3 4">
    <name type="scientific">Hypothenemus hampei</name>
    <name type="common">Coffee berry borer</name>
    <dbReference type="NCBI Taxonomy" id="57062"/>
    <lineage>
        <taxon>Eukaryota</taxon>
        <taxon>Metazoa</taxon>
        <taxon>Ecdysozoa</taxon>
        <taxon>Arthropoda</taxon>
        <taxon>Hexapoda</taxon>
        <taxon>Insecta</taxon>
        <taxon>Pterygota</taxon>
        <taxon>Neoptera</taxon>
        <taxon>Endopterygota</taxon>
        <taxon>Coleoptera</taxon>
        <taxon>Polyphaga</taxon>
        <taxon>Cucujiformia</taxon>
        <taxon>Curculionidae</taxon>
        <taxon>Scolytinae</taxon>
        <taxon>Hypothenemus</taxon>
    </lineage>
</organism>
<feature type="chain" id="PRO_5044839649" evidence="2">
    <location>
        <begin position="22"/>
        <end position="305"/>
    </location>
</feature>
<sequence length="305" mass="35060">MNSKWSFNCLLVASMIVLTWALPSSLIEELKNNDVNSGHKVKRGQPDSGTSGPSAEENMINTNYFDKPTSAIKRGTNFQDKYLGDDLLDFGNGDDIQSGLFNSPLEDKSLNEYEKGYRYGTGKEKLDEALENAILKSDLLLDPYRRYNNRYYAIEDGDRRRKRSISNKNKRSKRTVDLTPEGMAALLSLYEKNHRSDPYEIADEDEDGAWLNEPVVRPHSSIENSVYNTRNLLDDIYHLKPRWGSNIDFNKYKRFPMAKKRTTDPTRIIRYLNGPSQNDFNTLSSILNSQKEIEIGVPVYRRPIL</sequence>
<dbReference type="AlphaFoldDB" id="A0ABD1EHI0"/>
<feature type="compositionally biased region" description="Polar residues" evidence="1">
    <location>
        <begin position="47"/>
        <end position="57"/>
    </location>
</feature>